<proteinExistence type="predicted"/>
<feature type="region of interest" description="Disordered" evidence="1">
    <location>
        <begin position="560"/>
        <end position="597"/>
    </location>
</feature>
<dbReference type="SUPFAM" id="SSF53098">
    <property type="entry name" value="Ribonuclease H-like"/>
    <property type="match status" value="1"/>
</dbReference>
<dbReference type="AlphaFoldDB" id="A0A388LQ21"/>
<accession>A0A388LQ21</accession>
<feature type="compositionally biased region" description="Basic and acidic residues" evidence="1">
    <location>
        <begin position="63"/>
        <end position="75"/>
    </location>
</feature>
<evidence type="ECO:0000313" key="3">
    <source>
        <dbReference type="EMBL" id="GBG84302.1"/>
    </source>
</evidence>
<keyword evidence="4" id="KW-1185">Reference proteome</keyword>
<dbReference type="Proteomes" id="UP000265515">
    <property type="component" value="Unassembled WGS sequence"/>
</dbReference>
<organism evidence="3 4">
    <name type="scientific">Chara braunii</name>
    <name type="common">Braun's stonewort</name>
    <dbReference type="NCBI Taxonomy" id="69332"/>
    <lineage>
        <taxon>Eukaryota</taxon>
        <taxon>Viridiplantae</taxon>
        <taxon>Streptophyta</taxon>
        <taxon>Charophyceae</taxon>
        <taxon>Charales</taxon>
        <taxon>Characeae</taxon>
        <taxon>Chara</taxon>
    </lineage>
</organism>
<feature type="compositionally biased region" description="Basic residues" evidence="1">
    <location>
        <begin position="588"/>
        <end position="597"/>
    </location>
</feature>
<comment type="caution">
    <text evidence="3">The sequence shown here is derived from an EMBL/GenBank/DDBJ whole genome shotgun (WGS) entry which is preliminary data.</text>
</comment>
<feature type="domain" description="DUF659" evidence="2">
    <location>
        <begin position="245"/>
        <end position="327"/>
    </location>
</feature>
<dbReference type="InterPro" id="IPR012337">
    <property type="entry name" value="RNaseH-like_sf"/>
</dbReference>
<feature type="compositionally biased region" description="Low complexity" evidence="1">
    <location>
        <begin position="511"/>
        <end position="525"/>
    </location>
</feature>
<protein>
    <recommendedName>
        <fullName evidence="2">DUF659 domain-containing protein</fullName>
    </recommendedName>
</protein>
<feature type="region of interest" description="Disordered" evidence="1">
    <location>
        <begin position="61"/>
        <end position="101"/>
    </location>
</feature>
<dbReference type="InterPro" id="IPR007021">
    <property type="entry name" value="DUF659"/>
</dbReference>
<reference evidence="3 4" key="1">
    <citation type="journal article" date="2018" name="Cell">
        <title>The Chara Genome: Secondary Complexity and Implications for Plant Terrestrialization.</title>
        <authorList>
            <person name="Nishiyama T."/>
            <person name="Sakayama H."/>
            <person name="Vries J.D."/>
            <person name="Buschmann H."/>
            <person name="Saint-Marcoux D."/>
            <person name="Ullrich K.K."/>
            <person name="Haas F.B."/>
            <person name="Vanderstraeten L."/>
            <person name="Becker D."/>
            <person name="Lang D."/>
            <person name="Vosolsobe S."/>
            <person name="Rombauts S."/>
            <person name="Wilhelmsson P.K.I."/>
            <person name="Janitza P."/>
            <person name="Kern R."/>
            <person name="Heyl A."/>
            <person name="Rumpler F."/>
            <person name="Villalobos L.I.A.C."/>
            <person name="Clay J.M."/>
            <person name="Skokan R."/>
            <person name="Toyoda A."/>
            <person name="Suzuki Y."/>
            <person name="Kagoshima H."/>
            <person name="Schijlen E."/>
            <person name="Tajeshwar N."/>
            <person name="Catarino B."/>
            <person name="Hetherington A.J."/>
            <person name="Saltykova A."/>
            <person name="Bonnot C."/>
            <person name="Breuninger H."/>
            <person name="Symeonidi A."/>
            <person name="Radhakrishnan G.V."/>
            <person name="Van Nieuwerburgh F."/>
            <person name="Deforce D."/>
            <person name="Chang C."/>
            <person name="Karol K.G."/>
            <person name="Hedrich R."/>
            <person name="Ulvskov P."/>
            <person name="Glockner G."/>
            <person name="Delwiche C.F."/>
            <person name="Petrasek J."/>
            <person name="Van de Peer Y."/>
            <person name="Friml J."/>
            <person name="Beilby M."/>
            <person name="Dolan L."/>
            <person name="Kohara Y."/>
            <person name="Sugano S."/>
            <person name="Fujiyama A."/>
            <person name="Delaux P.-M."/>
            <person name="Quint M."/>
            <person name="TheiBen G."/>
            <person name="Hagemann M."/>
            <person name="Harholt J."/>
            <person name="Dunand C."/>
            <person name="Zachgo S."/>
            <person name="Langdale J."/>
            <person name="Maumus F."/>
            <person name="Straeten D.V.D."/>
            <person name="Gould S.B."/>
            <person name="Rensing S.A."/>
        </authorList>
    </citation>
    <scope>NUCLEOTIDE SEQUENCE [LARGE SCALE GENOMIC DNA]</scope>
    <source>
        <strain evidence="3 4">S276</strain>
    </source>
</reference>
<sequence length="616" mass="68887">MGSTGSGADYAPEHSQLQSHGQWDHFLKKGKPSTYRSGEMLHLLARRGVKIQGDATKTMLHQDGVEKGIPEDRGIEPSPNADKSTVDNIEQHLRPPPAPGREVWRTEVDVVPDTREEEAITAVAPSCVGSSLAAEQGKTTQTSIRRWTENNLKAQKRLDMQWGRTLFRFGVPFNFVHVDETQALHDSYTELGTAKAKVDMPSFDTLRTVILDVVHNEVKPSTSGMFQAALSSRMARQIASGGLKTSAAVIAKLREEVIREIGVHTVNAICTDNAGVNKGAAMILSRSVDPNIAKIPWVPCTAHTLSLLLKDVSKLSWVSKIVKRTKMMAKFTKDHHRTVALFSECSFEEKKTLGVPTDVSFAKDVECWTKEPQRCAGAGGSLDEADRAAAKDMADRDHDLMQRRIREEVARRETVPLRSRLGAQLPRPTTSGQQQQPVEQHPDHMANQQWNELEQHDEHHHLPIEQQHFLVDHQQFPIDQQSGQQKQEELAAEHRLCNEEEQKLPDDQQHLSHSQQQAAGQEPQQYLPSFPHLDETLVHDNINISRAGRKWKNVFDPTAAPMVKHGRGRPRKGEANTVQLPPLPPAARPKRTKTGKATSLRRWKVVEATFVEALTV</sequence>
<feature type="region of interest" description="Disordered" evidence="1">
    <location>
        <begin position="410"/>
        <end position="443"/>
    </location>
</feature>
<evidence type="ECO:0000313" key="4">
    <source>
        <dbReference type="Proteomes" id="UP000265515"/>
    </source>
</evidence>
<feature type="region of interest" description="Disordered" evidence="1">
    <location>
        <begin position="1"/>
        <end position="21"/>
    </location>
</feature>
<name>A0A388LQ21_CHABU</name>
<gene>
    <name evidence="3" type="ORF">CBR_g38272</name>
</gene>
<dbReference type="Pfam" id="PF04937">
    <property type="entry name" value="DUF659"/>
    <property type="match status" value="1"/>
</dbReference>
<feature type="compositionally biased region" description="Polar residues" evidence="1">
    <location>
        <begin position="427"/>
        <end position="438"/>
    </location>
</feature>
<feature type="region of interest" description="Disordered" evidence="1">
    <location>
        <begin position="504"/>
        <end position="527"/>
    </location>
</feature>
<evidence type="ECO:0000259" key="2">
    <source>
        <dbReference type="Pfam" id="PF04937"/>
    </source>
</evidence>
<evidence type="ECO:0000256" key="1">
    <source>
        <dbReference type="SAM" id="MobiDB-lite"/>
    </source>
</evidence>
<dbReference type="Gramene" id="GBG84302">
    <property type="protein sequence ID" value="GBG84302"/>
    <property type="gene ID" value="CBR_g38272"/>
</dbReference>
<dbReference type="EMBL" id="BFEA01000471">
    <property type="protein sequence ID" value="GBG84302.1"/>
    <property type="molecule type" value="Genomic_DNA"/>
</dbReference>